<keyword evidence="3 4" id="KW-0732">Signal</keyword>
<dbReference type="Gene3D" id="2.60.120.260">
    <property type="entry name" value="Galactose-binding domain-like"/>
    <property type="match status" value="1"/>
</dbReference>
<dbReference type="GO" id="GO:0005576">
    <property type="term" value="C:extracellular region"/>
    <property type="evidence" value="ECO:0007669"/>
    <property type="project" value="UniProtKB-SubCell"/>
</dbReference>
<reference evidence="8 9" key="1">
    <citation type="submission" date="2019-04" db="EMBL/GenBank/DDBJ databases">
        <authorList>
            <person name="Van Vliet M D."/>
        </authorList>
    </citation>
    <scope>NUCLEOTIDE SEQUENCE [LARGE SCALE GENOMIC DNA]</scope>
    <source>
        <strain evidence="8 9">F21</strain>
    </source>
</reference>
<dbReference type="Gene3D" id="3.40.50.1820">
    <property type="entry name" value="alpha/beta hydrolase"/>
    <property type="match status" value="1"/>
</dbReference>
<feature type="domain" description="3-keto-alpha-glucoside-1,2-lyase/3-keto-2-hydroxy-glucal hydratase" evidence="5">
    <location>
        <begin position="27"/>
        <end position="228"/>
    </location>
</feature>
<evidence type="ECO:0000256" key="1">
    <source>
        <dbReference type="ARBA" id="ARBA00004613"/>
    </source>
</evidence>
<evidence type="ECO:0000313" key="9">
    <source>
        <dbReference type="Proteomes" id="UP000346198"/>
    </source>
</evidence>
<feature type="chain" id="PRO_5025487331" evidence="4">
    <location>
        <begin position="22"/>
        <end position="849"/>
    </location>
</feature>
<evidence type="ECO:0000256" key="4">
    <source>
        <dbReference type="SAM" id="SignalP"/>
    </source>
</evidence>
<evidence type="ECO:0000256" key="2">
    <source>
        <dbReference type="ARBA" id="ARBA00022525"/>
    </source>
</evidence>
<sequence>MKKIFSVSAVIISACLHQALAVDPPTGFTALFDGTTLNGWYGYNPHEVVGLFGMALDTKLAEMRADFMNHWSVGNGELINDGSGPYACTDLDLGDMELQLEFTVGWGGDSGIYLRGNPEVQLLDRFAEYDPAEPEYRPHFGSGGLIHNPPQTFGRDSMLAFDAVPHAWQQMRIVQIGARIWVYLNGRGVVEGVEMENYWNPGQPLPTTGPILLQANGKPVRFRNIFVRSLSSSEGAEFVSENQPLPAPDFCDVQYGPDAIQVLHLWKASSTEPTPLVVYYHDGGWWGGGRFQRRDLEQLQACLDAGISYAAVSYRFSFEANRDGFDPPIAGFNGDMARALQYLRYNASAFEIDKNRIALYGGSAGACSALWLGLHDEMANPNSSDPVERESTRVTCVGVGSAQTSLDPVQVLEWIPNGGVDPAVYGVTAEGDLTAAEVLLRDRDSLLPEINEYSPYAQVSSDDPSVYLYYVYVPEMGVDQSDTAHSANFGQGLYDCCLQLGVDCEFRYSGAVVEHPTFLDFAIEKLNPTLGFSIVKKVTVDAYVRGGEYADINYGTETVLACKTVSDPTSKYNRQAYLRFKGLDSLDVKKAVLRLKVASDGGPGDTHTAYFVSDDSWTYAGMTWNNRPALGAIMDSALQVATGSWIEFDVTDQVTTECNGDGKLSVAIISDGNNYTTYHSDEAAAAEDRPELVITTDPPWTHIQYDDFESGLGNWTIGSDASLYTGGTYASDGSNALDLQDNNNNSVASTGNLALSGYSKVQVDFDYVCVSMDDSSEDFWLQISMDGGATYTTVEEWNLNDEFVNDLFYYESVTIFGYTLTDQTRLRFRCDASGDADDVYIDKINVFAQ</sequence>
<dbReference type="GO" id="GO:0016787">
    <property type="term" value="F:hydrolase activity"/>
    <property type="evidence" value="ECO:0007669"/>
    <property type="project" value="InterPro"/>
</dbReference>
<dbReference type="InterPro" id="IPR029058">
    <property type="entry name" value="AB_hydrolase_fold"/>
</dbReference>
<dbReference type="Gene3D" id="2.60.120.560">
    <property type="entry name" value="Exo-inulinase, domain 1"/>
    <property type="match status" value="1"/>
</dbReference>
<dbReference type="EMBL" id="CAAHFH010000001">
    <property type="protein sequence ID" value="VGO18847.1"/>
    <property type="molecule type" value="Genomic_DNA"/>
</dbReference>
<gene>
    <name evidence="8" type="ORF">SCARR_00900</name>
</gene>
<dbReference type="Proteomes" id="UP000346198">
    <property type="component" value="Unassembled WGS sequence"/>
</dbReference>
<accession>A0A6C2UH60</accession>
<dbReference type="InterPro" id="IPR010496">
    <property type="entry name" value="AL/BT2_dom"/>
</dbReference>
<dbReference type="InterPro" id="IPR055372">
    <property type="entry name" value="CBM96"/>
</dbReference>
<evidence type="ECO:0000259" key="7">
    <source>
        <dbReference type="Pfam" id="PF24517"/>
    </source>
</evidence>
<dbReference type="PROSITE" id="PS51257">
    <property type="entry name" value="PROKAR_LIPOPROTEIN"/>
    <property type="match status" value="1"/>
</dbReference>
<feature type="domain" description="Carbohydrate-binding module family 96" evidence="7">
    <location>
        <begin position="539"/>
        <end position="696"/>
    </location>
</feature>
<evidence type="ECO:0000259" key="5">
    <source>
        <dbReference type="Pfam" id="PF06439"/>
    </source>
</evidence>
<name>A0A6C2UH60_9BACT</name>
<dbReference type="RefSeq" id="WP_136060298.1">
    <property type="nucleotide sequence ID" value="NZ_CAAHFH010000001.1"/>
</dbReference>
<dbReference type="Pfam" id="PF20434">
    <property type="entry name" value="BD-FAE"/>
    <property type="match status" value="1"/>
</dbReference>
<feature type="signal peptide" evidence="4">
    <location>
        <begin position="1"/>
        <end position="21"/>
    </location>
</feature>
<evidence type="ECO:0000313" key="8">
    <source>
        <dbReference type="EMBL" id="VGO18847.1"/>
    </source>
</evidence>
<keyword evidence="9" id="KW-1185">Reference proteome</keyword>
<dbReference type="NCBIfam" id="NF033679">
    <property type="entry name" value="DNRLRE_dom"/>
    <property type="match status" value="1"/>
</dbReference>
<comment type="subcellular location">
    <subcellularLocation>
        <location evidence="1">Secreted</location>
    </subcellularLocation>
</comment>
<evidence type="ECO:0000256" key="3">
    <source>
        <dbReference type="ARBA" id="ARBA00022729"/>
    </source>
</evidence>
<dbReference type="SUPFAM" id="SSF53474">
    <property type="entry name" value="alpha/beta-Hydrolases"/>
    <property type="match status" value="1"/>
</dbReference>
<evidence type="ECO:0000259" key="6">
    <source>
        <dbReference type="Pfam" id="PF20434"/>
    </source>
</evidence>
<dbReference type="Pfam" id="PF24517">
    <property type="entry name" value="CBM96"/>
    <property type="match status" value="1"/>
</dbReference>
<organism evidence="8 9">
    <name type="scientific">Pontiella sulfatireligans</name>
    <dbReference type="NCBI Taxonomy" id="2750658"/>
    <lineage>
        <taxon>Bacteria</taxon>
        <taxon>Pseudomonadati</taxon>
        <taxon>Kiritimatiellota</taxon>
        <taxon>Kiritimatiellia</taxon>
        <taxon>Kiritimatiellales</taxon>
        <taxon>Pontiellaceae</taxon>
        <taxon>Pontiella</taxon>
    </lineage>
</organism>
<dbReference type="AlphaFoldDB" id="A0A6C2UH60"/>
<keyword evidence="2" id="KW-0964">Secreted</keyword>
<proteinExistence type="predicted"/>
<dbReference type="InterPro" id="IPR049492">
    <property type="entry name" value="BD-FAE-like_dom"/>
</dbReference>
<feature type="domain" description="BD-FAE-like" evidence="6">
    <location>
        <begin position="268"/>
        <end position="380"/>
    </location>
</feature>
<dbReference type="Pfam" id="PF06439">
    <property type="entry name" value="3keto-disac_hyd"/>
    <property type="match status" value="1"/>
</dbReference>
<protein>
    <submittedName>
        <fullName evidence="8">Uncharacterized protein</fullName>
    </submittedName>
</protein>